<proteinExistence type="predicted"/>
<protein>
    <submittedName>
        <fullName evidence="3">HEL192Wp</fullName>
    </submittedName>
</protein>
<gene>
    <name evidence="3" type="ORF">AW171_hschr53022</name>
</gene>
<sequence length="604" mass="63269">MVSVRKFVAASVTLAGTISAAYVNNTGNNSPLKQSAVTNVKLKDVLTNSQASYSKDNWFAFSFEIERGADDSSVSITVPDDFGSFPVGPIDLLNRDCEVVGSVTSNKNEFTAHFDDNDSVLGAFNFLGKLTASGKDKISVPGKADYLFPTSSSGIILSTIEYLERKPTEVRSSAGVDDEGRGWFMLQVPLSLYPGEMELTAKSSENFNFDPKATEVTLVTSVNDLQEPIASFPLGGVDQSAESGLIQMRIQSKISGGKYFRIKYYIKDASSTCVQAALQLKFPNTEPLKISETLCFKTGSNVQLPAQPGTSPIAPFCAGVKRSAASNTGRVNSNHTTALPTQANYTVVGPTLLPNTTLLPRSSEYSLLPNVTAIPHTAAGNNTAAPIATPCPATNATLAPAAGNATVAPAAGNATVAPTAVTKSATTPLTSAQAVNSTVEPAAPAPSPKPAQSSQSIEWYYETVYNTVTETSTEINCSFVYTGTHSTSYHNTSSTTPYYESTSEPAPYPVNTTTEAQPSSSESKSSTTPSAYVSILTTPEEDLEPTPLPTPSVSSNVVTSYESNTPSSTPTSSTEDSGNSSSDGAGMLNASASGLLIGLLAILL</sequence>
<evidence type="ECO:0000313" key="4">
    <source>
        <dbReference type="Proteomes" id="UP000243052"/>
    </source>
</evidence>
<feature type="region of interest" description="Disordered" evidence="1">
    <location>
        <begin position="433"/>
        <end position="455"/>
    </location>
</feature>
<dbReference type="GeneID" id="28724365"/>
<dbReference type="RefSeq" id="XP_017988085.1">
    <property type="nucleotide sequence ID" value="XM_018132634.1"/>
</dbReference>
<evidence type="ECO:0000256" key="1">
    <source>
        <dbReference type="SAM" id="MobiDB-lite"/>
    </source>
</evidence>
<organism evidence="3 4">
    <name type="scientific">Eremothecium sinecaudum</name>
    <dbReference type="NCBI Taxonomy" id="45286"/>
    <lineage>
        <taxon>Eukaryota</taxon>
        <taxon>Fungi</taxon>
        <taxon>Dikarya</taxon>
        <taxon>Ascomycota</taxon>
        <taxon>Saccharomycotina</taxon>
        <taxon>Saccharomycetes</taxon>
        <taxon>Saccharomycetales</taxon>
        <taxon>Saccharomycetaceae</taxon>
        <taxon>Eremothecium</taxon>
    </lineage>
</organism>
<feature type="compositionally biased region" description="Low complexity" evidence="1">
    <location>
        <begin position="489"/>
        <end position="505"/>
    </location>
</feature>
<feature type="chain" id="PRO_5007066941" evidence="2">
    <location>
        <begin position="21"/>
        <end position="604"/>
    </location>
</feature>
<evidence type="ECO:0000256" key="2">
    <source>
        <dbReference type="SAM" id="SignalP"/>
    </source>
</evidence>
<dbReference type="AlphaFoldDB" id="A0A0X8HTA9"/>
<keyword evidence="2" id="KW-0732">Signal</keyword>
<evidence type="ECO:0000313" key="3">
    <source>
        <dbReference type="EMBL" id="AMD21089.1"/>
    </source>
</evidence>
<reference evidence="3 4" key="1">
    <citation type="submission" date="2016-01" db="EMBL/GenBank/DDBJ databases">
        <title>Genome sequence of the yeast Holleya sinecauda.</title>
        <authorList>
            <person name="Dietrich F.S."/>
        </authorList>
    </citation>
    <scope>NUCLEOTIDE SEQUENCE [LARGE SCALE GENOMIC DNA]</scope>
    <source>
        <strain evidence="3 4">ATCC 58844</strain>
    </source>
</reference>
<accession>A0A0X8HTA9</accession>
<feature type="region of interest" description="Disordered" evidence="1">
    <location>
        <begin position="489"/>
        <end position="585"/>
    </location>
</feature>
<name>A0A0X8HTA9_9SACH</name>
<keyword evidence="4" id="KW-1185">Reference proteome</keyword>
<dbReference type="STRING" id="45286.A0A0X8HTA9"/>
<feature type="compositionally biased region" description="Low complexity" evidence="1">
    <location>
        <begin position="518"/>
        <end position="530"/>
    </location>
</feature>
<feature type="signal peptide" evidence="2">
    <location>
        <begin position="1"/>
        <end position="20"/>
    </location>
</feature>
<feature type="compositionally biased region" description="Low complexity" evidence="1">
    <location>
        <begin position="551"/>
        <end position="584"/>
    </location>
</feature>
<dbReference type="Proteomes" id="UP000243052">
    <property type="component" value="Chromosome v"/>
</dbReference>
<dbReference type="OrthoDB" id="4060030at2759"/>
<dbReference type="EMBL" id="CP014245">
    <property type="protein sequence ID" value="AMD21089.1"/>
    <property type="molecule type" value="Genomic_DNA"/>
</dbReference>